<accession>A0AA41YDS0</accession>
<dbReference type="PANTHER" id="PTHR42715:SF10">
    <property type="entry name" value="BETA-GLUCOSIDASE"/>
    <property type="match status" value="1"/>
</dbReference>
<keyword evidence="2 4" id="KW-0378">Hydrolase</keyword>
<organism evidence="4 5">
    <name type="scientific">Gaoshiqia sediminis</name>
    <dbReference type="NCBI Taxonomy" id="2986998"/>
    <lineage>
        <taxon>Bacteria</taxon>
        <taxon>Pseudomonadati</taxon>
        <taxon>Bacteroidota</taxon>
        <taxon>Bacteroidia</taxon>
        <taxon>Marinilabiliales</taxon>
        <taxon>Prolixibacteraceae</taxon>
        <taxon>Gaoshiqia</taxon>
    </lineage>
</organism>
<dbReference type="InterPro" id="IPR036881">
    <property type="entry name" value="Glyco_hydro_3_C_sf"/>
</dbReference>
<evidence type="ECO:0000259" key="3">
    <source>
        <dbReference type="SMART" id="SM01217"/>
    </source>
</evidence>
<reference evidence="4" key="1">
    <citation type="submission" date="2022-10" db="EMBL/GenBank/DDBJ databases">
        <title>Gaoshiqiia sediminis gen. nov., sp. nov., isolated from coastal sediment.</title>
        <authorList>
            <person name="Yu W.X."/>
            <person name="Mu D.S."/>
            <person name="Du J.Z."/>
            <person name="Liang Y.Q."/>
        </authorList>
    </citation>
    <scope>NUCLEOTIDE SEQUENCE</scope>
    <source>
        <strain evidence="4">A06</strain>
    </source>
</reference>
<keyword evidence="5" id="KW-1185">Reference proteome</keyword>
<feature type="non-terminal residue" evidence="4">
    <location>
        <position position="1"/>
    </location>
</feature>
<dbReference type="FunFam" id="2.60.40.10:FF:000495">
    <property type="entry name" value="Periplasmic beta-glucosidase"/>
    <property type="match status" value="1"/>
</dbReference>
<dbReference type="Gene3D" id="3.40.50.1700">
    <property type="entry name" value="Glycoside hydrolase family 3 C-terminal domain"/>
    <property type="match status" value="1"/>
</dbReference>
<dbReference type="InterPro" id="IPR013783">
    <property type="entry name" value="Ig-like_fold"/>
</dbReference>
<dbReference type="PANTHER" id="PTHR42715">
    <property type="entry name" value="BETA-GLUCOSIDASE"/>
    <property type="match status" value="1"/>
</dbReference>
<dbReference type="Pfam" id="PF01915">
    <property type="entry name" value="Glyco_hydro_3_C"/>
    <property type="match status" value="1"/>
</dbReference>
<evidence type="ECO:0000313" key="4">
    <source>
        <dbReference type="EMBL" id="MCW0485018.1"/>
    </source>
</evidence>
<dbReference type="GO" id="GO:0008422">
    <property type="term" value="F:beta-glucosidase activity"/>
    <property type="evidence" value="ECO:0007669"/>
    <property type="project" value="UniProtKB-ARBA"/>
</dbReference>
<dbReference type="AlphaFoldDB" id="A0AA41YDS0"/>
<dbReference type="GO" id="GO:0005975">
    <property type="term" value="P:carbohydrate metabolic process"/>
    <property type="evidence" value="ECO:0007669"/>
    <property type="project" value="InterPro"/>
</dbReference>
<dbReference type="Gene3D" id="2.60.40.10">
    <property type="entry name" value="Immunoglobulins"/>
    <property type="match status" value="1"/>
</dbReference>
<dbReference type="InterPro" id="IPR002772">
    <property type="entry name" value="Glyco_hydro_3_C"/>
</dbReference>
<dbReference type="Proteomes" id="UP001163821">
    <property type="component" value="Unassembled WGS sequence"/>
</dbReference>
<comment type="caution">
    <text evidence="4">The sequence shown here is derived from an EMBL/GenBank/DDBJ whole genome shotgun (WGS) entry which is preliminary data.</text>
</comment>
<dbReference type="EMBL" id="JAPAAF010000081">
    <property type="protein sequence ID" value="MCW0485018.1"/>
    <property type="molecule type" value="Genomic_DNA"/>
</dbReference>
<dbReference type="SUPFAM" id="SSF52279">
    <property type="entry name" value="Beta-D-glucan exohydrolase, C-terminal domain"/>
    <property type="match status" value="1"/>
</dbReference>
<comment type="similarity">
    <text evidence="1">Belongs to the glycosyl hydrolase 3 family.</text>
</comment>
<dbReference type="InterPro" id="IPR026891">
    <property type="entry name" value="Fn3-like"/>
</dbReference>
<gene>
    <name evidence="4" type="ORF">N2K84_19975</name>
</gene>
<evidence type="ECO:0000256" key="2">
    <source>
        <dbReference type="ARBA" id="ARBA00022801"/>
    </source>
</evidence>
<sequence length="241" mass="26652">YPGFKGGDRTNIELPAVQRNCLKALKAAGKKVIFVNCSGSAIALEPETQSCDAILQAWYAGERGGSAIADVLFGDYNPGGKLPLSFYKNSDKLGDFEDYSMTNRTYRYTTDYLFPFGFGLSYTTFEIGNATISKTNIQTNENTLLSIPVKNTGKRAGTEIVQVYIRKVNDVEGPLKTLRGFQRVELAAGKSETATIELTPSSFEFYDWNQRKMAVTPGKYEVLYGNSSNNNDLKHLSVIIE</sequence>
<evidence type="ECO:0000256" key="1">
    <source>
        <dbReference type="ARBA" id="ARBA00005336"/>
    </source>
</evidence>
<name>A0AA41YDS0_9BACT</name>
<protein>
    <submittedName>
        <fullName evidence="4">Glycoside hydrolase family 3 C-terminal domain-containing protein</fullName>
    </submittedName>
</protein>
<evidence type="ECO:0000313" key="5">
    <source>
        <dbReference type="Proteomes" id="UP001163821"/>
    </source>
</evidence>
<feature type="domain" description="Fibronectin type III-like" evidence="3">
    <location>
        <begin position="159"/>
        <end position="228"/>
    </location>
</feature>
<dbReference type="Pfam" id="PF14310">
    <property type="entry name" value="Fn3-like"/>
    <property type="match status" value="1"/>
</dbReference>
<dbReference type="InterPro" id="IPR050288">
    <property type="entry name" value="Cellulose_deg_GH3"/>
</dbReference>
<proteinExistence type="inferred from homology"/>
<dbReference type="RefSeq" id="WP_282593603.1">
    <property type="nucleotide sequence ID" value="NZ_JAPAAF010000081.1"/>
</dbReference>
<dbReference type="SMART" id="SM01217">
    <property type="entry name" value="Fn3_like"/>
    <property type="match status" value="1"/>
</dbReference>